<evidence type="ECO:0000256" key="1">
    <source>
        <dbReference type="ARBA" id="ARBA00005534"/>
    </source>
</evidence>
<protein>
    <submittedName>
        <fullName evidence="2">Secondary thiamine-phosphate synthase enzyme</fullName>
    </submittedName>
</protein>
<dbReference type="InterPro" id="IPR035917">
    <property type="entry name" value="YjbQ-like_sf"/>
</dbReference>
<dbReference type="Pfam" id="PF01894">
    <property type="entry name" value="YjbQ"/>
    <property type="match status" value="1"/>
</dbReference>
<dbReference type="PIRSF" id="PIRSF004681">
    <property type="entry name" value="UCP004681"/>
    <property type="match status" value="1"/>
</dbReference>
<comment type="similarity">
    <text evidence="1">Belongs to the UPF0047 family.</text>
</comment>
<dbReference type="NCBIfam" id="TIGR00149">
    <property type="entry name" value="TIGR00149_YjbQ"/>
    <property type="match status" value="1"/>
</dbReference>
<dbReference type="KEGG" id="pbas:SMSP2_00143"/>
<dbReference type="InterPro" id="IPR001602">
    <property type="entry name" value="UPF0047_YjbQ-like"/>
</dbReference>
<dbReference type="PANTHER" id="PTHR30615:SF8">
    <property type="entry name" value="UPF0047 PROTEIN C4A8.02C"/>
    <property type="match status" value="1"/>
</dbReference>
<dbReference type="Gene3D" id="2.60.120.460">
    <property type="entry name" value="YjbQ-like"/>
    <property type="match status" value="1"/>
</dbReference>
<dbReference type="STRING" id="1851148.SMSP2_00143"/>
<evidence type="ECO:0000313" key="2">
    <source>
        <dbReference type="EMBL" id="AQQ69809.1"/>
    </source>
</evidence>
<keyword evidence="3" id="KW-1185">Reference proteome</keyword>
<dbReference type="AlphaFoldDB" id="A0A1Q2MAW9"/>
<accession>A0A1Q2MAW9</accession>
<dbReference type="Proteomes" id="UP000188181">
    <property type="component" value="Chromosome"/>
</dbReference>
<sequence length="138" mass="15452">MEVKEKIFNVQTTRRAEMIDITGQVGSIVRSAGVKTGEVLVFCPHTTAAITINENADPDVQHDMLLTLDEMFPQNRAGYRHSEGNSDAHIKSSLIGCSERIPVTDKHLMLGTWQGIYFCEFDGPRNRKVFVQVVDKDS</sequence>
<dbReference type="RefSeq" id="WP_146682115.1">
    <property type="nucleotide sequence ID" value="NZ_CP019646.1"/>
</dbReference>
<dbReference type="OrthoDB" id="9801725at2"/>
<dbReference type="PANTHER" id="PTHR30615">
    <property type="entry name" value="UNCHARACTERIZED PROTEIN YJBQ-RELATED"/>
    <property type="match status" value="1"/>
</dbReference>
<reference evidence="3" key="1">
    <citation type="submission" date="2017-02" db="EMBL/GenBank/DDBJ databases">
        <title>Comparative genomics and description of representatives of a novel lineage of planctomycetes thriving in anoxic sediments.</title>
        <authorList>
            <person name="Spring S."/>
            <person name="Bunk B."/>
            <person name="Sproer C."/>
        </authorList>
    </citation>
    <scope>NUCLEOTIDE SEQUENCE [LARGE SCALE GENOMIC DNA]</scope>
    <source>
        <strain evidence="3">SM-Chi-D1</strain>
    </source>
</reference>
<name>A0A1Q2MAW9_9BACT</name>
<dbReference type="EMBL" id="CP019646">
    <property type="protein sequence ID" value="AQQ69809.1"/>
    <property type="molecule type" value="Genomic_DNA"/>
</dbReference>
<organism evidence="2 3">
    <name type="scientific">Limihaloglobus sulfuriphilus</name>
    <dbReference type="NCBI Taxonomy" id="1851148"/>
    <lineage>
        <taxon>Bacteria</taxon>
        <taxon>Pseudomonadati</taxon>
        <taxon>Planctomycetota</taxon>
        <taxon>Phycisphaerae</taxon>
        <taxon>Sedimentisphaerales</taxon>
        <taxon>Sedimentisphaeraceae</taxon>
        <taxon>Limihaloglobus</taxon>
    </lineage>
</organism>
<dbReference type="SUPFAM" id="SSF111038">
    <property type="entry name" value="YjbQ-like"/>
    <property type="match status" value="1"/>
</dbReference>
<gene>
    <name evidence="2" type="ORF">SMSP2_00143</name>
</gene>
<proteinExistence type="inferred from homology"/>
<evidence type="ECO:0000313" key="3">
    <source>
        <dbReference type="Proteomes" id="UP000188181"/>
    </source>
</evidence>